<evidence type="ECO:0000256" key="4">
    <source>
        <dbReference type="ARBA" id="ARBA00022692"/>
    </source>
</evidence>
<dbReference type="PANTHER" id="PTHR34582:SF6">
    <property type="entry name" value="UPF0702 TRANSMEMBRANE PROTEIN YCAP"/>
    <property type="match status" value="1"/>
</dbReference>
<feature type="transmembrane region" description="Helical" evidence="8">
    <location>
        <begin position="57"/>
        <end position="76"/>
    </location>
</feature>
<sequence>MEMTPILLRTVLMYLFIYLMLRLMGKREIGKLSVFDMVISIMIAEIAVISIEDTKRSVWTAIVPIAMLALIQLGIARLSLRNRRVRLWFDGTPSVLIRNGELNWREMRKLRYNLDDLMTQLRENKLDDIGEVEWAILESSGKLSVQPKKQGMPPGRAEAPPSPESSGSPDFEAESSAKPEGEEPKFRFELLPIPLIMDGAVQDRNLEQIGKNRFWLKNELRERGIRSFGQVFLCTMDHRGKLYIGRKK</sequence>
<comment type="similarity">
    <text evidence="2">Belongs to the UPF0702 family.</text>
</comment>
<evidence type="ECO:0000256" key="2">
    <source>
        <dbReference type="ARBA" id="ARBA00006448"/>
    </source>
</evidence>
<proteinExistence type="inferred from homology"/>
<dbReference type="Proteomes" id="UP000564644">
    <property type="component" value="Unassembled WGS sequence"/>
</dbReference>
<evidence type="ECO:0000256" key="8">
    <source>
        <dbReference type="SAM" id="Phobius"/>
    </source>
</evidence>
<dbReference type="Pfam" id="PF04239">
    <property type="entry name" value="DUF421"/>
    <property type="match status" value="1"/>
</dbReference>
<protein>
    <submittedName>
        <fullName evidence="10">DUF421 domain-containing protein</fullName>
    </submittedName>
</protein>
<evidence type="ECO:0000313" key="10">
    <source>
        <dbReference type="EMBL" id="MBB6729348.1"/>
    </source>
</evidence>
<evidence type="ECO:0000256" key="1">
    <source>
        <dbReference type="ARBA" id="ARBA00004651"/>
    </source>
</evidence>
<feature type="region of interest" description="Disordered" evidence="7">
    <location>
        <begin position="144"/>
        <end position="183"/>
    </location>
</feature>
<evidence type="ECO:0000256" key="5">
    <source>
        <dbReference type="ARBA" id="ARBA00022989"/>
    </source>
</evidence>
<dbReference type="Gene3D" id="3.30.240.20">
    <property type="entry name" value="bsu07140 like domains"/>
    <property type="match status" value="2"/>
</dbReference>
<evidence type="ECO:0000256" key="3">
    <source>
        <dbReference type="ARBA" id="ARBA00022475"/>
    </source>
</evidence>
<evidence type="ECO:0000256" key="7">
    <source>
        <dbReference type="SAM" id="MobiDB-lite"/>
    </source>
</evidence>
<feature type="domain" description="YetF C-terminal" evidence="9">
    <location>
        <begin position="81"/>
        <end position="236"/>
    </location>
</feature>
<dbReference type="EMBL" id="JACJVO010000001">
    <property type="protein sequence ID" value="MBB6729348.1"/>
    <property type="molecule type" value="Genomic_DNA"/>
</dbReference>
<keyword evidence="3" id="KW-1003">Cell membrane</keyword>
<evidence type="ECO:0000256" key="6">
    <source>
        <dbReference type="ARBA" id="ARBA00023136"/>
    </source>
</evidence>
<reference evidence="10 11" key="1">
    <citation type="submission" date="2020-08" db="EMBL/GenBank/DDBJ databases">
        <title>Cohnella phylogeny.</title>
        <authorList>
            <person name="Dunlap C."/>
        </authorList>
    </citation>
    <scope>NUCLEOTIDE SEQUENCE [LARGE SCALE GENOMIC DNA]</scope>
    <source>
        <strain evidence="10 11">CBP 2801</strain>
    </source>
</reference>
<organism evidence="10 11">
    <name type="scientific">Cohnella zeiphila</name>
    <dbReference type="NCBI Taxonomy" id="2761120"/>
    <lineage>
        <taxon>Bacteria</taxon>
        <taxon>Bacillati</taxon>
        <taxon>Bacillota</taxon>
        <taxon>Bacilli</taxon>
        <taxon>Bacillales</taxon>
        <taxon>Paenibacillaceae</taxon>
        <taxon>Cohnella</taxon>
    </lineage>
</organism>
<feature type="transmembrane region" description="Helical" evidence="8">
    <location>
        <begin position="32"/>
        <end position="51"/>
    </location>
</feature>
<dbReference type="InterPro" id="IPR007353">
    <property type="entry name" value="DUF421"/>
</dbReference>
<gene>
    <name evidence="10" type="ORF">H7C18_00365</name>
</gene>
<keyword evidence="11" id="KW-1185">Reference proteome</keyword>
<feature type="transmembrane region" description="Helical" evidence="8">
    <location>
        <begin position="6"/>
        <end position="25"/>
    </location>
</feature>
<evidence type="ECO:0000313" key="11">
    <source>
        <dbReference type="Proteomes" id="UP000564644"/>
    </source>
</evidence>
<dbReference type="PANTHER" id="PTHR34582">
    <property type="entry name" value="UPF0702 TRANSMEMBRANE PROTEIN YCAP"/>
    <property type="match status" value="1"/>
</dbReference>
<keyword evidence="4 8" id="KW-0812">Transmembrane</keyword>
<dbReference type="AlphaFoldDB" id="A0A7X0SKC3"/>
<evidence type="ECO:0000259" key="9">
    <source>
        <dbReference type="Pfam" id="PF04239"/>
    </source>
</evidence>
<dbReference type="GO" id="GO:0005886">
    <property type="term" value="C:plasma membrane"/>
    <property type="evidence" value="ECO:0007669"/>
    <property type="project" value="UniProtKB-SubCell"/>
</dbReference>
<feature type="compositionally biased region" description="Low complexity" evidence="7">
    <location>
        <begin position="153"/>
        <end position="169"/>
    </location>
</feature>
<dbReference type="InterPro" id="IPR023090">
    <property type="entry name" value="UPF0702_alpha/beta_dom_sf"/>
</dbReference>
<keyword evidence="5 8" id="KW-1133">Transmembrane helix</keyword>
<comment type="caution">
    <text evidence="10">The sequence shown here is derived from an EMBL/GenBank/DDBJ whole genome shotgun (WGS) entry which is preliminary data.</text>
</comment>
<keyword evidence="6 8" id="KW-0472">Membrane</keyword>
<comment type="subcellular location">
    <subcellularLocation>
        <location evidence="1">Cell membrane</location>
        <topology evidence="1">Multi-pass membrane protein</topology>
    </subcellularLocation>
</comment>
<dbReference type="RefSeq" id="WP_185127022.1">
    <property type="nucleotide sequence ID" value="NZ_JACJVO010000001.1"/>
</dbReference>
<accession>A0A7X0SKC3</accession>
<name>A0A7X0SKC3_9BACL</name>